<sequence length="548" mass="61901">MRIYAHSSEQRNQVSQLLTEAINQLDDVNARIEALTTQQTILRHRIASYQDALSPIQRLPRDVLQEIFIHCLPTNQNASMDASQSPLLLGRVCSSWHVISRSTPYLWTSLHIAQSVDCPEDRSHYTRIRTAIVEWFYRSGTSLPLSISMTKTLFLGVKSPLAGDRDAELDTVKVVLPFISRCRRLSLDVSPRSMQPVLDLSEDNFAMLETLIIHRKSLMSSGRGGRADFHPWSTIMRAPQIRKVRLTHLDIHVRLRKQDMGTLLRRLSDCERLVSCTLRVDRESDELEVLAVPVRLERLETLNVFSQSKQDLGPLFSSIRVPRIRYLCCEDAYSHVASRPLSVSSLLSSTSESVKLELELEGLYLQVTPHVEQTVLDILASCTPLKHLKLVMQPQQFNFGCEGCLRPSGFFTQKLLPALTLGEAGQVGEEGQELQCLCPALETLFVEFPVGSRMEKRLQDNLTTFLRSRATIPCVGTESTSTRPTPARLKSVIFNVVGMDGGLMTNIRDFVLEILEKETCQLSISSASHVSTTKPHDYRPGFDWEEWS</sequence>
<dbReference type="AlphaFoldDB" id="A0A8H5FPK8"/>
<accession>A0A8H5FPK8</accession>
<keyword evidence="3" id="KW-1185">Reference proteome</keyword>
<dbReference type="OrthoDB" id="3221235at2759"/>
<reference evidence="2 3" key="1">
    <citation type="journal article" date="2020" name="ISME J.">
        <title>Uncovering the hidden diversity of litter-decomposition mechanisms in mushroom-forming fungi.</title>
        <authorList>
            <person name="Floudas D."/>
            <person name="Bentzer J."/>
            <person name="Ahren D."/>
            <person name="Johansson T."/>
            <person name="Persson P."/>
            <person name="Tunlid A."/>
        </authorList>
    </citation>
    <scope>NUCLEOTIDE SEQUENCE [LARGE SCALE GENOMIC DNA]</scope>
    <source>
        <strain evidence="2 3">CBS 291.85</strain>
    </source>
</reference>
<proteinExistence type="predicted"/>
<name>A0A8H5FPK8_9AGAR</name>
<gene>
    <name evidence="2" type="ORF">D9758_011595</name>
</gene>
<dbReference type="Proteomes" id="UP000559256">
    <property type="component" value="Unassembled WGS sequence"/>
</dbReference>
<evidence type="ECO:0008006" key="4">
    <source>
        <dbReference type="Google" id="ProtNLM"/>
    </source>
</evidence>
<keyword evidence="1" id="KW-0175">Coiled coil</keyword>
<evidence type="ECO:0000313" key="3">
    <source>
        <dbReference type="Proteomes" id="UP000559256"/>
    </source>
</evidence>
<evidence type="ECO:0000256" key="1">
    <source>
        <dbReference type="SAM" id="Coils"/>
    </source>
</evidence>
<organism evidence="2 3">
    <name type="scientific">Tetrapyrgos nigripes</name>
    <dbReference type="NCBI Taxonomy" id="182062"/>
    <lineage>
        <taxon>Eukaryota</taxon>
        <taxon>Fungi</taxon>
        <taxon>Dikarya</taxon>
        <taxon>Basidiomycota</taxon>
        <taxon>Agaricomycotina</taxon>
        <taxon>Agaricomycetes</taxon>
        <taxon>Agaricomycetidae</taxon>
        <taxon>Agaricales</taxon>
        <taxon>Marasmiineae</taxon>
        <taxon>Marasmiaceae</taxon>
        <taxon>Tetrapyrgos</taxon>
    </lineage>
</organism>
<dbReference type="EMBL" id="JAACJM010000117">
    <property type="protein sequence ID" value="KAF5344890.1"/>
    <property type="molecule type" value="Genomic_DNA"/>
</dbReference>
<protein>
    <recommendedName>
        <fullName evidence="4">F-box domain-containing protein</fullName>
    </recommendedName>
</protein>
<feature type="coiled-coil region" evidence="1">
    <location>
        <begin position="11"/>
        <end position="38"/>
    </location>
</feature>
<evidence type="ECO:0000313" key="2">
    <source>
        <dbReference type="EMBL" id="KAF5344890.1"/>
    </source>
</evidence>
<comment type="caution">
    <text evidence="2">The sequence shown here is derived from an EMBL/GenBank/DDBJ whole genome shotgun (WGS) entry which is preliminary data.</text>
</comment>
<dbReference type="Gene3D" id="1.20.1280.50">
    <property type="match status" value="1"/>
</dbReference>